<dbReference type="InterPro" id="IPR013167">
    <property type="entry name" value="COG4_M"/>
</dbReference>
<evidence type="ECO:0000313" key="3">
    <source>
        <dbReference type="Proteomes" id="UP000053660"/>
    </source>
</evidence>
<evidence type="ECO:0000313" key="2">
    <source>
        <dbReference type="EMBL" id="KHJ90028.1"/>
    </source>
</evidence>
<dbReference type="Pfam" id="PF08318">
    <property type="entry name" value="COG4_m"/>
    <property type="match status" value="1"/>
</dbReference>
<dbReference type="GO" id="GO:0006890">
    <property type="term" value="P:retrograde vesicle-mediated transport, Golgi to endoplasmic reticulum"/>
    <property type="evidence" value="ECO:0007669"/>
    <property type="project" value="TreeGrafter"/>
</dbReference>
<dbReference type="OrthoDB" id="47059at2759"/>
<sequence length="193" mass="22315">MYWRFVRRRIKGASKEENQEEYVMVNADDFGDMDEEKKKQLEQEKLRKKEERELKLDHLLNRSLVGSKMQELLGNYILLEQYYMEECVRKAIDMDVREEGMLSSVVDDVLFLVRKCVRRATSSGSVDCVCAALNNGVALLETTFYQYLFGAVQAGYPSTNFAAEALQTAQNAYNVIQHGEDVFFVHCNNLELQ</sequence>
<accession>A0A0B1SXJ3</accession>
<keyword evidence="3" id="KW-1185">Reference proteome</keyword>
<proteinExistence type="predicted"/>
<dbReference type="GO" id="GO:0007030">
    <property type="term" value="P:Golgi organization"/>
    <property type="evidence" value="ECO:0007669"/>
    <property type="project" value="TreeGrafter"/>
</dbReference>
<dbReference type="Proteomes" id="UP000053660">
    <property type="component" value="Unassembled WGS sequence"/>
</dbReference>
<evidence type="ECO:0000259" key="1">
    <source>
        <dbReference type="Pfam" id="PF08318"/>
    </source>
</evidence>
<dbReference type="PANTHER" id="PTHR24016">
    <property type="entry name" value="CONSERVED OLIGOMERIC GOLGI COMPLEX SUBUNIT 4"/>
    <property type="match status" value="1"/>
</dbReference>
<dbReference type="EMBL" id="KN553468">
    <property type="protein sequence ID" value="KHJ90028.1"/>
    <property type="molecule type" value="Genomic_DNA"/>
</dbReference>
<protein>
    <recommendedName>
        <fullName evidence="1">COG4 transport protein middle alpha-helical bundle domain-containing protein</fullName>
    </recommendedName>
</protein>
<dbReference type="InterPro" id="IPR048682">
    <property type="entry name" value="COG4"/>
</dbReference>
<dbReference type="GO" id="GO:0017119">
    <property type="term" value="C:Golgi transport complex"/>
    <property type="evidence" value="ECO:0007669"/>
    <property type="project" value="TreeGrafter"/>
</dbReference>
<organism evidence="2 3">
    <name type="scientific">Oesophagostomum dentatum</name>
    <name type="common">Nodular worm</name>
    <dbReference type="NCBI Taxonomy" id="61180"/>
    <lineage>
        <taxon>Eukaryota</taxon>
        <taxon>Metazoa</taxon>
        <taxon>Ecdysozoa</taxon>
        <taxon>Nematoda</taxon>
        <taxon>Chromadorea</taxon>
        <taxon>Rhabditida</taxon>
        <taxon>Rhabditina</taxon>
        <taxon>Rhabditomorpha</taxon>
        <taxon>Strongyloidea</taxon>
        <taxon>Strongylidae</taxon>
        <taxon>Oesophagostomum</taxon>
    </lineage>
</organism>
<dbReference type="PANTHER" id="PTHR24016:SF0">
    <property type="entry name" value="CONSERVED OLIGOMERIC GOLGI COMPLEX SUBUNIT 4"/>
    <property type="match status" value="1"/>
</dbReference>
<dbReference type="AlphaFoldDB" id="A0A0B1SXJ3"/>
<reference evidence="2 3" key="1">
    <citation type="submission" date="2014-03" db="EMBL/GenBank/DDBJ databases">
        <title>Draft genome of the hookworm Oesophagostomum dentatum.</title>
        <authorList>
            <person name="Mitreva M."/>
        </authorList>
    </citation>
    <scope>NUCLEOTIDE SEQUENCE [LARGE SCALE GENOMIC DNA]</scope>
    <source>
        <strain evidence="2 3">OD-Hann</strain>
    </source>
</reference>
<feature type="domain" description="COG4 transport protein middle alpha-helical bundle" evidence="1">
    <location>
        <begin position="1"/>
        <end position="148"/>
    </location>
</feature>
<name>A0A0B1SXJ3_OESDE</name>
<gene>
    <name evidence="2" type="ORF">OESDEN_10139</name>
</gene>